<reference evidence="1" key="1">
    <citation type="journal article" date="2013" name="Science">
        <title>Genomic diversity and evolution of the head crest in the rock pigeon.</title>
        <authorList>
            <person name="Shapiro M.D."/>
            <person name="Kronenberg Z."/>
            <person name="Li C."/>
            <person name="Domyan E.T."/>
            <person name="Pan H."/>
            <person name="Campbell M."/>
            <person name="Tan H."/>
            <person name="Huff C.D."/>
            <person name="Hu H."/>
            <person name="Vickrey A.I."/>
            <person name="Nielsen S.C."/>
            <person name="Stringham S.A."/>
            <person name="Hu H."/>
            <person name="Willerslev E."/>
            <person name="Gilbert M.T."/>
            <person name="Yandell M."/>
            <person name="Zhang G."/>
            <person name="Wang J."/>
        </authorList>
    </citation>
    <scope>NUCLEOTIDE SEQUENCE [LARGE SCALE GENOMIC DNA]</scope>
    <source>
        <tissue evidence="1">Blood</tissue>
    </source>
</reference>
<name>R7VWI2_COLLI</name>
<keyword evidence="1" id="KW-0240">DNA-directed RNA polymerase</keyword>
<organism evidence="1">
    <name type="scientific">Columba livia</name>
    <name type="common">Rock dove</name>
    <dbReference type="NCBI Taxonomy" id="8932"/>
    <lineage>
        <taxon>Eukaryota</taxon>
        <taxon>Metazoa</taxon>
        <taxon>Chordata</taxon>
        <taxon>Craniata</taxon>
        <taxon>Vertebrata</taxon>
        <taxon>Euteleostomi</taxon>
        <taxon>Archelosauria</taxon>
        <taxon>Archosauria</taxon>
        <taxon>Dinosauria</taxon>
        <taxon>Saurischia</taxon>
        <taxon>Theropoda</taxon>
        <taxon>Coelurosauria</taxon>
        <taxon>Aves</taxon>
        <taxon>Neognathae</taxon>
        <taxon>Neoaves</taxon>
        <taxon>Columbimorphae</taxon>
        <taxon>Columbiformes</taxon>
        <taxon>Columbidae</taxon>
        <taxon>Columba</taxon>
    </lineage>
</organism>
<accession>R7VWI2</accession>
<evidence type="ECO:0000313" key="1">
    <source>
        <dbReference type="EMBL" id="EMC90793.1"/>
    </source>
</evidence>
<protein>
    <submittedName>
        <fullName evidence="1">DNA-directed RNA polymerase II subunit RPB1</fullName>
    </submittedName>
</protein>
<sequence length="52" mass="5835">MESVMVKYDATVRNSINQVVQLRYGEDGLAGESVEFQNLATLKPSNKAFEKK</sequence>
<proteinExistence type="predicted"/>
<dbReference type="GO" id="GO:0000428">
    <property type="term" value="C:DNA-directed RNA polymerase complex"/>
    <property type="evidence" value="ECO:0007669"/>
    <property type="project" value="UniProtKB-KW"/>
</dbReference>
<dbReference type="AlphaFoldDB" id="R7VWI2"/>
<dbReference type="Gene3D" id="6.20.50.80">
    <property type="match status" value="1"/>
</dbReference>
<keyword evidence="1" id="KW-0804">Transcription</keyword>
<gene>
    <name evidence="1" type="ORF">A306_00015</name>
</gene>
<dbReference type="SUPFAM" id="SSF64484">
    <property type="entry name" value="beta and beta-prime subunits of DNA dependent RNA-polymerase"/>
    <property type="match status" value="1"/>
</dbReference>
<dbReference type="EMBL" id="KB384168">
    <property type="protein sequence ID" value="EMC90793.1"/>
    <property type="molecule type" value="Genomic_DNA"/>
</dbReference>